<proteinExistence type="predicted"/>
<dbReference type="EMBL" id="JAQJAN010000020">
    <property type="protein sequence ID" value="KAJ5703790.1"/>
    <property type="molecule type" value="Genomic_DNA"/>
</dbReference>
<reference evidence="6" key="1">
    <citation type="journal article" date="2023" name="IMA Fungus">
        <title>Comparative genomic study of the Penicillium genus elucidates a diverse pangenome and 15 lateral gene transfer events.</title>
        <authorList>
            <person name="Petersen C."/>
            <person name="Sorensen T."/>
            <person name="Nielsen M.R."/>
            <person name="Sondergaard T.E."/>
            <person name="Sorensen J.L."/>
            <person name="Fitzpatrick D.A."/>
            <person name="Frisvad J.C."/>
            <person name="Nielsen K.L."/>
        </authorList>
    </citation>
    <scope>NUCLEOTIDE SEQUENCE</scope>
    <source>
        <strain evidence="6">IBT 17514</strain>
    </source>
</reference>
<dbReference type="PROSITE" id="PS50297">
    <property type="entry name" value="ANK_REP_REGION"/>
    <property type="match status" value="3"/>
</dbReference>
<feature type="transmembrane region" description="Helical" evidence="4">
    <location>
        <begin position="328"/>
        <end position="347"/>
    </location>
</feature>
<dbReference type="AlphaFoldDB" id="A0AAD6MQR8"/>
<dbReference type="PROSITE" id="PS50088">
    <property type="entry name" value="ANK_REPEAT"/>
    <property type="match status" value="4"/>
</dbReference>
<dbReference type="SMART" id="SM00248">
    <property type="entry name" value="ANK"/>
    <property type="match status" value="5"/>
</dbReference>
<name>A0AAD6MQR8_9EURO</name>
<accession>A0AAD6MQR8</accession>
<dbReference type="Proteomes" id="UP001215712">
    <property type="component" value="Unassembled WGS sequence"/>
</dbReference>
<keyword evidence="4" id="KW-1133">Transmembrane helix</keyword>
<gene>
    <name evidence="6" type="ORF">N7493_010928</name>
</gene>
<dbReference type="InterPro" id="IPR036770">
    <property type="entry name" value="Ankyrin_rpt-contain_sf"/>
</dbReference>
<keyword evidence="4" id="KW-0472">Membrane</keyword>
<keyword evidence="4" id="KW-0812">Transmembrane</keyword>
<evidence type="ECO:0000256" key="4">
    <source>
        <dbReference type="SAM" id="Phobius"/>
    </source>
</evidence>
<evidence type="ECO:0000256" key="3">
    <source>
        <dbReference type="PROSITE-ProRule" id="PRU00023"/>
    </source>
</evidence>
<protein>
    <submittedName>
        <fullName evidence="6">Uncharacterized protein</fullName>
    </submittedName>
</protein>
<feature type="repeat" description="ANK" evidence="3">
    <location>
        <begin position="1052"/>
        <end position="1084"/>
    </location>
</feature>
<dbReference type="InterPro" id="IPR002110">
    <property type="entry name" value="Ankyrin_rpt"/>
</dbReference>
<keyword evidence="1" id="KW-0677">Repeat</keyword>
<feature type="signal peptide" evidence="5">
    <location>
        <begin position="1"/>
        <end position="19"/>
    </location>
</feature>
<keyword evidence="7" id="KW-1185">Reference proteome</keyword>
<feature type="chain" id="PRO_5041932349" evidence="5">
    <location>
        <begin position="20"/>
        <end position="1149"/>
    </location>
</feature>
<evidence type="ECO:0000313" key="6">
    <source>
        <dbReference type="EMBL" id="KAJ5703790.1"/>
    </source>
</evidence>
<feature type="transmembrane region" description="Helical" evidence="4">
    <location>
        <begin position="59"/>
        <end position="80"/>
    </location>
</feature>
<evidence type="ECO:0000256" key="1">
    <source>
        <dbReference type="ARBA" id="ARBA00022737"/>
    </source>
</evidence>
<feature type="repeat" description="ANK" evidence="3">
    <location>
        <begin position="1019"/>
        <end position="1051"/>
    </location>
</feature>
<dbReference type="PANTHER" id="PTHR24171">
    <property type="entry name" value="ANKYRIN REPEAT DOMAIN-CONTAINING PROTEIN 39-RELATED"/>
    <property type="match status" value="1"/>
</dbReference>
<dbReference type="GO" id="GO:0085020">
    <property type="term" value="P:protein K6-linked ubiquitination"/>
    <property type="evidence" value="ECO:0007669"/>
    <property type="project" value="TreeGrafter"/>
</dbReference>
<comment type="caution">
    <text evidence="6">The sequence shown here is derived from an EMBL/GenBank/DDBJ whole genome shotgun (WGS) entry which is preliminary data.</text>
</comment>
<dbReference type="PANTHER" id="PTHR24171:SF8">
    <property type="entry name" value="BRCA1-ASSOCIATED RING DOMAIN PROTEIN 1"/>
    <property type="match status" value="1"/>
</dbReference>
<dbReference type="SUPFAM" id="SSF48403">
    <property type="entry name" value="Ankyrin repeat"/>
    <property type="match status" value="1"/>
</dbReference>
<feature type="repeat" description="ANK" evidence="3">
    <location>
        <begin position="985"/>
        <end position="1017"/>
    </location>
</feature>
<keyword evidence="2 3" id="KW-0040">ANK repeat</keyword>
<evidence type="ECO:0000256" key="5">
    <source>
        <dbReference type="SAM" id="SignalP"/>
    </source>
</evidence>
<feature type="repeat" description="ANK" evidence="3">
    <location>
        <begin position="1085"/>
        <end position="1117"/>
    </location>
</feature>
<evidence type="ECO:0000256" key="2">
    <source>
        <dbReference type="ARBA" id="ARBA00023043"/>
    </source>
</evidence>
<sequence>MTMNVTLFLLLGLVPCVLADDWEDFTNNLATDLAPLITLFGERLTKQFLSESTSLVDNFIFALSPLGVLTAVVSVIRICGSSSLRAFVGRAQEGPAEAEGELLPCVSESTAELFNDGGISRVFGRPRIVEIVAWENEDKSTGEKSVEIGTLRDALATGAWSCKGSGVDLDDIKDPNYMPEMDIPNLSLNKGIKQKDIFWFYAAAILGALLQIGVLVYAAVTVFVCPKSFTVNGGRVDSYAFPFYVIGTSLLFMGMFYCAVIIERSSKEHYFKPRKPSKLYWLQPGDQDVGDQVFNSFLAVKEGPDSSMTKKLSYIKSRRVMKYDKRYAEVYTTLLMTLLGFIFQFIGERGLHSSVILAQLGSTFIMSVLRTILRTERMSTEENKLRGERELVAWKQQELDSFAFYLEHVQSFNLITSLPDDMPSTDASGKVLVKHVIKTRARLADLTKGVSSSGWDNIPIRKVAQNLAKTIESTMDLMSSWGFKFDKEFEFPLSFECHSTKSTSPKFGVYSIRLQRLGDALRWRVVDADGRTSASELEAIIGLWTWSLCKSDDEWHKPFNRMVGLSESEAGEPGTYLYFHKWIFRQTEATLVTRKMVDVPRRLFGHDSKTYPDERDILVMKTDSELEVMAAQDVYIRFLVAIFSNLEELGGEIHMVAGLQNTWMAQHNRVDDLAQCFEENKLGSREDGLLCIVPSLKQAEVLPWLTGHSPNVKKQVEQMIQRHDWEAAFSLLNWICQRSEGEEFELSMLSIGYLCRRAIFHNSKTIREEGVKHASTLLHADPRISFFQNKNLLEFSTSVTETDEAKLWNKVVLEFGWMCWHISVSSPGMQSIQRMLATLGISESLEPESSSTLNEKETELGFRMIKAHVTMKVPNYSDELLDYDFVHLCELALGTRKEGLIYWMMVRLVELGKENPDYLVNAWTLAGKASVEGIPELLQFHGADIDSTNEEGHSALINHIMNNDLEATRKLLKYGANPDGIEEASLMRPILIAAAQGRNNILELLLRSGANIEVADHQMGLSALHYACSSDNLEATKILLAYGADVHTPGPQRRTSLHFAINSKNLEMINLLLGYGANVHTQNGDGDTALISSVRSRSVDIMRLLVKWGAVVTARNFSNLDALNMARMIGFTEGIQMLEAMLGLTADVN</sequence>
<dbReference type="GO" id="GO:0004842">
    <property type="term" value="F:ubiquitin-protein transferase activity"/>
    <property type="evidence" value="ECO:0007669"/>
    <property type="project" value="TreeGrafter"/>
</dbReference>
<dbReference type="Gene3D" id="1.25.40.20">
    <property type="entry name" value="Ankyrin repeat-containing domain"/>
    <property type="match status" value="1"/>
</dbReference>
<feature type="transmembrane region" description="Helical" evidence="4">
    <location>
        <begin position="240"/>
        <end position="262"/>
    </location>
</feature>
<evidence type="ECO:0000313" key="7">
    <source>
        <dbReference type="Proteomes" id="UP001215712"/>
    </source>
</evidence>
<keyword evidence="5" id="KW-0732">Signal</keyword>
<reference evidence="6" key="2">
    <citation type="submission" date="2023-01" db="EMBL/GenBank/DDBJ databases">
        <authorList>
            <person name="Petersen C."/>
        </authorList>
    </citation>
    <scope>NUCLEOTIDE SEQUENCE</scope>
    <source>
        <strain evidence="6">IBT 17514</strain>
    </source>
</reference>
<feature type="transmembrane region" description="Helical" evidence="4">
    <location>
        <begin position="198"/>
        <end position="220"/>
    </location>
</feature>
<organism evidence="6 7">
    <name type="scientific">Penicillium malachiteum</name>
    <dbReference type="NCBI Taxonomy" id="1324776"/>
    <lineage>
        <taxon>Eukaryota</taxon>
        <taxon>Fungi</taxon>
        <taxon>Dikarya</taxon>
        <taxon>Ascomycota</taxon>
        <taxon>Pezizomycotina</taxon>
        <taxon>Eurotiomycetes</taxon>
        <taxon>Eurotiomycetidae</taxon>
        <taxon>Eurotiales</taxon>
        <taxon>Aspergillaceae</taxon>
        <taxon>Penicillium</taxon>
    </lineage>
</organism>
<dbReference type="Pfam" id="PF12796">
    <property type="entry name" value="Ank_2"/>
    <property type="match status" value="1"/>
</dbReference>